<dbReference type="Pfam" id="PF00094">
    <property type="entry name" value="VWD"/>
    <property type="match status" value="1"/>
</dbReference>
<dbReference type="CDD" id="cd00198">
    <property type="entry name" value="vWFA"/>
    <property type="match status" value="1"/>
</dbReference>
<evidence type="ECO:0000259" key="2">
    <source>
        <dbReference type="PROSITE" id="PS51233"/>
    </source>
</evidence>
<dbReference type="SMART" id="SM00216">
    <property type="entry name" value="VWD"/>
    <property type="match status" value="1"/>
</dbReference>
<dbReference type="OrthoDB" id="6484170at2759"/>
<dbReference type="PANTHER" id="PTHR37860:SF1">
    <property type="match status" value="1"/>
</dbReference>
<organism evidence="3">
    <name type="scientific">Lepeophtheirus salmonis</name>
    <name type="common">Salmon louse</name>
    <name type="synonym">Caligus salmonis</name>
    <dbReference type="NCBI Taxonomy" id="72036"/>
    <lineage>
        <taxon>Eukaryota</taxon>
        <taxon>Metazoa</taxon>
        <taxon>Ecdysozoa</taxon>
        <taxon>Arthropoda</taxon>
        <taxon>Crustacea</taxon>
        <taxon>Multicrustacea</taxon>
        <taxon>Hexanauplia</taxon>
        <taxon>Copepoda</taxon>
        <taxon>Siphonostomatoida</taxon>
        <taxon>Caligidae</taxon>
        <taxon>Lepeophtheirus</taxon>
    </lineage>
</organism>
<feature type="domain" description="VWFD" evidence="2">
    <location>
        <begin position="2554"/>
        <end position="2723"/>
    </location>
</feature>
<accession>A0A0K2ULB9</accession>
<dbReference type="InterPro" id="IPR002035">
    <property type="entry name" value="VWF_A"/>
</dbReference>
<evidence type="ECO:0000259" key="1">
    <source>
        <dbReference type="PROSITE" id="PS50234"/>
    </source>
</evidence>
<evidence type="ECO:0000313" key="3">
    <source>
        <dbReference type="EMBL" id="CDW38476.1"/>
    </source>
</evidence>
<feature type="domain" description="VWFA" evidence="1">
    <location>
        <begin position="2845"/>
        <end position="3070"/>
    </location>
</feature>
<feature type="non-terminal residue" evidence="3">
    <location>
        <position position="1"/>
    </location>
</feature>
<dbReference type="InterPro" id="IPR001846">
    <property type="entry name" value="VWF_type-D"/>
</dbReference>
<dbReference type="GO" id="GO:0032991">
    <property type="term" value="C:protein-containing complex"/>
    <property type="evidence" value="ECO:0007669"/>
    <property type="project" value="UniProtKB-ARBA"/>
</dbReference>
<dbReference type="EMBL" id="HACA01021115">
    <property type="protein sequence ID" value="CDW38476.1"/>
    <property type="molecule type" value="Transcribed_RNA"/>
</dbReference>
<sequence>DYMEKGTLKLSVSNEDGPILGFNTMKNGNVQGFVSNDNFGTYSMDLDGNLLAFKDSSGDLHSLSYSNDGEYSLYVSSPFVSSSPRSKRSLGGSYSVDENKTLKLSVQTPFEALESMNMEFMSDGPAQKTFSFESKGNDVDFGFGASFDFENPNSLVQVHLLFGDYRVEQDGKKGQAFNFNLDYENYKLKADSSLQGVFSFDIESEYIPDKLKFTFKSVGKGESGKFIEFNTEVNWSHFVLNYHGILTHNFFGYKRVFDENLVIHYGEEKSSIFYKGIKNDIKEFEIKISMDQEKTLSFDVFVKMIDEVNKLAEGEISFTSKEGNVKIKVLDQDAKGTYVLNENDAQITLHLPDEKDFELNFAWMLSQKSVIPVPLKLEILAHKLGHFSFSLLQWKSLNISIDAFDVVKQDLIIEFEVSEDKHLIANMEGKINGQIEIKLKSTEGGYNLEGKFNNDWRLIFDFVFIEKSKLLLDFLLHLPISRTVHLRLLLTSLDSKKGTNIIIDIFDDQTFPLIDFNGQVITKKSLSPGLPPTYYTDFDFHFDKSRYSLDANFNIHAKKSEFFLKLSKDDKSMFVFKGKRDALDFINYELFRNEEKQASFHHEKLSSTKEEDTIKMKTILDIPPFGYISSGPHFLILNTELRFKKLSKGYDLSLECSFKMDDRDLGKGTIKLDGLENFKIGFIPTSSDGEIFNLFVQQLGDTVLLDVKYDSLLIAKMKIKNNPGMLAIDGQLESSLSKNGKAILKVAINKDKKTFKALYEKMDSQIKLKGGIKKLNMNEVDFELALESNLAPLKKLLVVGKKTNNGEGTRKGDIKVVVNNDEYRIDSELNAKKRLLLHVSAPYAGFETNEFELLFLTDSKTELHTRIGTDENEIKIGSHLHFDVSHLAFDFEVHTQTEKAIHLEFEVQMSDDEKSVHLEAGAVGKEMKFKIEFEDDEHVEVEIHLPIQGFQNIEMDVKLISMTEDSKEFEGKFNTEGKKYTLRTKMVHNQNEHAELDVQLKSLDESVFADLHVQFKKKNGGVCFESKFESSFSDPLELEMHYTLQARYFEGTIKTNINDDPIELSLKVGQRESQKSYVFVSKAVVTNVLYDVSSSIQVEDNFQVQTKISIPTYLEKLFEAVAVIKTQKKDFDLTFSLNMENKMNAVSFRYKISDDGEMEGRIIIKVSQIANLEIPFGGQFKSGPNSSLISGHVYDNNFKVKFDNHHYVYDVEIDLNATPSTLDYFGGSENIQLKINFDKETGLKILFFTSKDGKFETNVSWINQIISGTLFIDAREIQFVKRLNFMMDLRPKGKFEISLMHGDSGIEMTMQGDDARILTRRNKRDIFGIELRKTNTDWLSSGILVFMTGNGIHKASYSLSPASTGNENNDDFSLNMALETNGESHELWMTLPKTLYFDREFNIQMKSGLFGNIMISTLLKSFFVLEYNGNQVDLKWSLNELTASGSLFIYGIQIKSEILRGSKKDWWSIKTQTNFDRFAELSLKVFNINGKDFNFEAITPFKNYEFIQGNHSLSTESAHLTINSFAGKYEVDFEYYNNSINVRLNGPNFQTARANIVYEGLGTPQIHFKAILKSNIMYLKDTEIDIVLDIKEILQSGVKGLIRYGDDLINIDVSYNLYQLLIDAEITTTFTFSRRFEIKTGYDWGDRKRLKLYTNIPNLKLGFQFEYFIQSYTNFSILYEFQTNNLIVNYSPIKKLMVYVQEFQPFSSVKGGFGISLSDEESLNLKLDFKRTGISLDLLTRLEYSSNQIMEFFFKNNGFDAVKSKWFRSRDQNKVMVIAEGEFKKKNGVLELLLNQNSKRFLHLKWNPDFNAITFKEVSFFNLSFDVAFTQNFDGFDGKFSFGNDYACQLNIRPNSLLFNWEEASGNGILVSYKFNGLMDFHFAFSQGSQELFRVESLFKEHIKVYSIIISMSKGHLKHTVSMDDSSFGISLFWEDNRDLPDYKFGEMSITIFKELETKKIKIEHKGNDIWDDFEAFIIHKRSHKTLGIKFKNTYEPTENLKLEINLLLEDVGHFSIETQNGHTKKDFHVKFSFLSKKTMSMSRINVLSPEASYELLSTTHLLEDGRHRTDFIITKFEDKLVSLQMEVQPYNLILIHELFIMNNDPLNATIGLLDDKKVVFDVGQILTAMSTLDHTGTELSMSGSLSDLNLRDSFFNIPYHQIDFDTHYVRDFGHALKQRWIGFFEESLDQILYATKPVGVKDLYETFKHTCQRIPNEKMRSFTLKQLNYIESLCKTWIRDFDIIAESLKDIAIDFNKAVIELIEVGVVNISYEFPKFVISSFQKIHFASYFQSLKSFLGKSIHITNKYIQVYKAWLNGTWKEVQTLFKDMSKGIQEDLSDTLIFLRRLGIVEEILNLYLDYRSWLEEIEFSGRIKELYGDLKRYVNIISYQITKFQTIYEKWTSTIYSYVRKTVSSIENNFPVIGYIVSNFGHAVRRVIGPNIVELNPGQIIGSLTGRIEILASILSNLANIDDFLLHSFTYDNRSFKLTQNLPFTWKSFKKTPEIIDFLLGRDQEKVNRNMMILQNTIIETSQAIRNILSTDPYSLIPPFSSSALIIGNGGIMTFDKKRYEIFPQTCSYILISDFLYGRFEVIVNYVNGRRTSLTVYTENNEININTLSFEKVTLNGRTVELPLTLGANSFISQISEKRILLRNNKGFKIECNGEYDYCSTTVSGWYFARVGGLFGVYDNEPANDWMKRNRQVSKDGKGFMNSWSSGPKCHGHDVLIDMKKQPTNGSVEDEQCWNLFHSSTSALFPCFEYVETTPYHDLCVHSMRKYKNSIDKTRGYCPSASAYAIHCKNKGIALWIPSSCSTCLTAEDAQIMQVGESSRIVQKTSQRNYGADIVFLIDIGQKCNPLLFKNLPNLLESSLTSLNITQNRYSIVGYGGKNDLNIPIPYTSSGKIFTTYKHIAKAFKNVKLKQNYNTRIMPRTNTGLYEGLKFAIKYLNYSPVSSKSIIMLHCDDHQPNMDGSFFSNALISLKSNGIVAHRLVPGEFCIKNKDYCKTKKGILGYNRDSVIFSWDNSNKSLRRFLKMNKDYISTLAVESGGIVFDSNSFKKQDLNHFASRVAESAHPQECQVCDCLSNSDGLGTLKCHPCIEPIINQLINNILQSH</sequence>
<evidence type="ECO:0008006" key="4">
    <source>
        <dbReference type="Google" id="ProtNLM"/>
    </source>
</evidence>
<reference evidence="3" key="1">
    <citation type="submission" date="2014-05" db="EMBL/GenBank/DDBJ databases">
        <authorList>
            <person name="Chronopoulou M."/>
        </authorList>
    </citation>
    <scope>NUCLEOTIDE SEQUENCE</scope>
    <source>
        <tissue evidence="3">Whole organism</tissue>
    </source>
</reference>
<dbReference type="Gene3D" id="3.40.50.410">
    <property type="entry name" value="von Willebrand factor, type A domain"/>
    <property type="match status" value="1"/>
</dbReference>
<dbReference type="PROSITE" id="PS51233">
    <property type="entry name" value="VWFD"/>
    <property type="match status" value="1"/>
</dbReference>
<dbReference type="PANTHER" id="PTHR37860">
    <property type="entry name" value="AGAP008810-PA"/>
    <property type="match status" value="1"/>
</dbReference>
<name>A0A0K2ULB9_LEPSM</name>
<protein>
    <recommendedName>
        <fullName evidence="4">VWFD domain-containing protein</fullName>
    </recommendedName>
</protein>
<dbReference type="InterPro" id="IPR036465">
    <property type="entry name" value="vWFA_dom_sf"/>
</dbReference>
<proteinExistence type="predicted"/>
<dbReference type="PROSITE" id="PS50234">
    <property type="entry name" value="VWFA"/>
    <property type="match status" value="1"/>
</dbReference>
<dbReference type="SUPFAM" id="SSF53300">
    <property type="entry name" value="vWA-like"/>
    <property type="match status" value="1"/>
</dbReference>